<feature type="transmembrane region" description="Helical" evidence="1">
    <location>
        <begin position="43"/>
        <end position="64"/>
    </location>
</feature>
<feature type="transmembrane region" description="Helical" evidence="1">
    <location>
        <begin position="117"/>
        <end position="135"/>
    </location>
</feature>
<gene>
    <name evidence="2" type="ordered locus">Amet_1870</name>
</gene>
<dbReference type="OrthoDB" id="9929580at2"/>
<feature type="transmembrane region" description="Helical" evidence="1">
    <location>
        <begin position="6"/>
        <end position="22"/>
    </location>
</feature>
<organism evidence="2 3">
    <name type="scientific">Alkaliphilus metalliredigens (strain QYMF)</name>
    <dbReference type="NCBI Taxonomy" id="293826"/>
    <lineage>
        <taxon>Bacteria</taxon>
        <taxon>Bacillati</taxon>
        <taxon>Bacillota</taxon>
        <taxon>Clostridia</taxon>
        <taxon>Peptostreptococcales</taxon>
        <taxon>Natronincolaceae</taxon>
        <taxon>Alkaliphilus</taxon>
    </lineage>
</organism>
<keyword evidence="1" id="KW-0472">Membrane</keyword>
<accession>A6TPB8</accession>
<evidence type="ECO:0000313" key="3">
    <source>
        <dbReference type="Proteomes" id="UP000001572"/>
    </source>
</evidence>
<dbReference type="RefSeq" id="WP_012063071.1">
    <property type="nucleotide sequence ID" value="NC_009633.1"/>
</dbReference>
<sequence>MSMIFYVVPILVSIIIGFYISNMRKQQKAIYRERHIITASRNLFRLILGVNLIIVYIVAVIRFFTPIYTHVYSLFVPDYLNSWYELFWIEKIWSLYELLMEIEVLEAGILLFYLEDLTRFILSTFIPLIGIYFIYQGLQRVIISQSGIYFGGRIIRWDDLEEVAWKGTFKRSTKNYERLWINIKNSESKGPEAFREFTINLKEEDKHKVIILMEESKEIIIK</sequence>
<name>A6TPB8_ALKMQ</name>
<dbReference type="KEGG" id="amt:Amet_1870"/>
<keyword evidence="1" id="KW-0812">Transmembrane</keyword>
<evidence type="ECO:0000256" key="1">
    <source>
        <dbReference type="SAM" id="Phobius"/>
    </source>
</evidence>
<dbReference type="HOGENOM" id="CLU_1150894_0_0_9"/>
<keyword evidence="3" id="KW-1185">Reference proteome</keyword>
<evidence type="ECO:0000313" key="2">
    <source>
        <dbReference type="EMBL" id="ABR48036.1"/>
    </source>
</evidence>
<keyword evidence="1" id="KW-1133">Transmembrane helix</keyword>
<dbReference type="EMBL" id="CP000724">
    <property type="protein sequence ID" value="ABR48036.1"/>
    <property type="molecule type" value="Genomic_DNA"/>
</dbReference>
<protein>
    <recommendedName>
        <fullName evidence="4">DUF5673 domain-containing protein</fullName>
    </recommendedName>
</protein>
<evidence type="ECO:0008006" key="4">
    <source>
        <dbReference type="Google" id="ProtNLM"/>
    </source>
</evidence>
<dbReference type="Proteomes" id="UP000001572">
    <property type="component" value="Chromosome"/>
</dbReference>
<reference evidence="3" key="1">
    <citation type="journal article" date="2016" name="Genome Announc.">
        <title>Complete genome sequence of Alkaliphilus metalliredigens strain QYMF, an alkaliphilic and metal-reducing bacterium isolated from borax-contaminated leachate ponds.</title>
        <authorList>
            <person name="Hwang C."/>
            <person name="Copeland A."/>
            <person name="Lucas S."/>
            <person name="Lapidus A."/>
            <person name="Barry K."/>
            <person name="Detter J.C."/>
            <person name="Glavina Del Rio T."/>
            <person name="Hammon N."/>
            <person name="Israni S."/>
            <person name="Dalin E."/>
            <person name="Tice H."/>
            <person name="Pitluck S."/>
            <person name="Chertkov O."/>
            <person name="Brettin T."/>
            <person name="Bruce D."/>
            <person name="Han C."/>
            <person name="Schmutz J."/>
            <person name="Larimer F."/>
            <person name="Land M.L."/>
            <person name="Hauser L."/>
            <person name="Kyrpides N."/>
            <person name="Mikhailova N."/>
            <person name="Ye Q."/>
            <person name="Zhou J."/>
            <person name="Richardson P."/>
            <person name="Fields M.W."/>
        </authorList>
    </citation>
    <scope>NUCLEOTIDE SEQUENCE [LARGE SCALE GENOMIC DNA]</scope>
    <source>
        <strain evidence="3">QYMF</strain>
    </source>
</reference>
<dbReference type="AlphaFoldDB" id="A6TPB8"/>
<dbReference type="eggNOG" id="ENOG502ZNU0">
    <property type="taxonomic scope" value="Bacteria"/>
</dbReference>
<proteinExistence type="predicted"/>